<dbReference type="RefSeq" id="WP_013421774.1">
    <property type="nucleotide sequence ID" value="NC_014666.1"/>
</dbReference>
<sequence length="204" mass="21738">MSDDATGATRRRAREPRRVKRLLVVGAAVGLLAVGGGFGFLGGRLSAPAGRSADRAVRPQEKVQHAAAVRYGNLTFRPTGLTCGMRWAFGTHAELEAKGQYCRLGVVVENIDSTFHDLVTGRQRLVDSAGKAYAPSFDVMRAKRQPDSITLGARDAVEIDLWFDVPAGGRIDAARLVGDDDPSGIDVVVNTPRPSGGARVPLTM</sequence>
<evidence type="ECO:0000313" key="3">
    <source>
        <dbReference type="Proteomes" id="UP000002484"/>
    </source>
</evidence>
<dbReference type="EMBL" id="CP002299">
    <property type="protein sequence ID" value="ADP78652.1"/>
    <property type="molecule type" value="Genomic_DNA"/>
</dbReference>
<evidence type="ECO:0000313" key="2">
    <source>
        <dbReference type="EMBL" id="ADP78652.1"/>
    </source>
</evidence>
<accession>E3JBC2</accession>
<name>E3JBC2_PSEI1</name>
<dbReference type="Proteomes" id="UP000002484">
    <property type="component" value="Chromosome"/>
</dbReference>
<dbReference type="STRING" id="298654.FraEuI1c_0574"/>
<keyword evidence="1" id="KW-0472">Membrane</keyword>
<protein>
    <recommendedName>
        <fullName evidence="4">DUF4352 domain-containing protein</fullName>
    </recommendedName>
</protein>
<gene>
    <name evidence="2" type="ordered locus">FraEuI1c_0574</name>
</gene>
<keyword evidence="1" id="KW-1133">Transmembrane helix</keyword>
<evidence type="ECO:0008006" key="4">
    <source>
        <dbReference type="Google" id="ProtNLM"/>
    </source>
</evidence>
<keyword evidence="1" id="KW-0812">Transmembrane</keyword>
<dbReference type="eggNOG" id="ENOG502ZG59">
    <property type="taxonomic scope" value="Bacteria"/>
</dbReference>
<organism evidence="2 3">
    <name type="scientific">Pseudofrankia inefficax (strain DSM 45817 / CECT 9037 / DDB 130130 / EuI1c)</name>
    <name type="common">Frankia inefficax</name>
    <dbReference type="NCBI Taxonomy" id="298654"/>
    <lineage>
        <taxon>Bacteria</taxon>
        <taxon>Bacillati</taxon>
        <taxon>Actinomycetota</taxon>
        <taxon>Actinomycetes</taxon>
        <taxon>Frankiales</taxon>
        <taxon>Frankiaceae</taxon>
        <taxon>Pseudofrankia</taxon>
    </lineage>
</organism>
<keyword evidence="3" id="KW-1185">Reference proteome</keyword>
<evidence type="ECO:0000256" key="1">
    <source>
        <dbReference type="SAM" id="Phobius"/>
    </source>
</evidence>
<feature type="transmembrane region" description="Helical" evidence="1">
    <location>
        <begin position="21"/>
        <end position="41"/>
    </location>
</feature>
<dbReference type="InParanoid" id="E3JBC2"/>
<dbReference type="HOGENOM" id="CLU_1341615_0_0_11"/>
<dbReference type="AlphaFoldDB" id="E3JBC2"/>
<reference evidence="2 3" key="1">
    <citation type="submission" date="2010-10" db="EMBL/GenBank/DDBJ databases">
        <title>Complete sequence of Frankia sp. EuI1c.</title>
        <authorList>
            <consortium name="US DOE Joint Genome Institute"/>
            <person name="Lucas S."/>
            <person name="Copeland A."/>
            <person name="Lapidus A."/>
            <person name="Cheng J.-F."/>
            <person name="Bruce D."/>
            <person name="Goodwin L."/>
            <person name="Pitluck S."/>
            <person name="Chertkov O."/>
            <person name="Detter J.C."/>
            <person name="Han C."/>
            <person name="Tapia R."/>
            <person name="Land M."/>
            <person name="Hauser L."/>
            <person name="Jeffries C."/>
            <person name="Kyrpides N."/>
            <person name="Ivanova N."/>
            <person name="Mikhailova N."/>
            <person name="Beauchemin N."/>
            <person name="Sen A."/>
            <person name="Sur S.A."/>
            <person name="Gtari M."/>
            <person name="Wall L."/>
            <person name="Tisa L."/>
            <person name="Woyke T."/>
        </authorList>
    </citation>
    <scope>NUCLEOTIDE SEQUENCE [LARGE SCALE GENOMIC DNA]</scope>
    <source>
        <strain evidence="3">DSM 45817 / CECT 9037 / EuI1c</strain>
    </source>
</reference>
<dbReference type="KEGG" id="fri:FraEuI1c_0574"/>
<dbReference type="OrthoDB" id="4554997at2"/>
<proteinExistence type="predicted"/>